<keyword evidence="3" id="KW-1185">Reference proteome</keyword>
<dbReference type="Proteomes" id="UP000244773">
    <property type="component" value="Segment"/>
</dbReference>
<name>A0A2P0VNC4_9VIRU</name>
<proteinExistence type="predicted"/>
<protein>
    <submittedName>
        <fullName evidence="2">Uncharacterized protein</fullName>
    </submittedName>
</protein>
<accession>A0A2P0VNC4</accession>
<keyword evidence="1" id="KW-1133">Transmembrane helix</keyword>
<evidence type="ECO:0000313" key="3">
    <source>
        <dbReference type="Proteomes" id="UP000244773"/>
    </source>
</evidence>
<organism evidence="2">
    <name type="scientific">Tetraselmis virus 1</name>
    <dbReference type="NCBI Taxonomy" id="2060617"/>
    <lineage>
        <taxon>Viruses</taxon>
        <taxon>Varidnaviria</taxon>
        <taxon>Bamfordvirae</taxon>
        <taxon>Nucleocytoviricota</taxon>
        <taxon>Megaviricetes</taxon>
        <taxon>Imitervirales</taxon>
        <taxon>Allomimiviridae</taxon>
        <taxon>Oceanusvirus</taxon>
        <taxon>Oceanusvirus kaneohense</taxon>
    </lineage>
</organism>
<sequence>MAASLCKNLIRCSSIVAGVIAFVIFFYVIIDYSRSQSEESFQQEPRYLTYDDHTYGLPLKFTDRTCNPKDPNAKCPGGFPCSANGICPMPCDKNGKCPPGFQAVTNDQGCFCFPSCDDGFGRKEGEIECTIIPVEKCHLYPGYTKVCDQKSGECQCVKCLDDTCECPDGQVIQFDGSCGPCGDVQCPSGMECDEGKCVTPTTPPFPGCSSDSAICVDQQGVEYCCSCDTQDGKCPDGTSCIDGLCCEPGKTVVTKPDGSKECSDCGPDTECPNGQTCISGKCTDNDNIEDGDPSAPGCAAAWPSPVSGSIINGYKMALYENVEPCLYLEIFKDSMNHRLDFKQALEKCSNNPQCDGIFICESGSYAKGFKFKFPNGKNSNPVRISEGDAVILKGCPGDCGTKGKPKQLGNCSDIAGIANFVEKTNSSYYTIKEHRICNSTPLRFLSTGLVSDNFPSGTDKMVIRDPMMDAKVCTSICQNDIRCDGVVFSDNTCQMFSLPEDLAPTLRPSKGTRTIFMGKNILENSTRTDVLKSAADPADHVLTPMKNVVYIRDLSMKVWCQFDNEKRSEVAVNDGLAPAKRYCLTLEGAEADGDKMLTVNWVESMVDNVEIKRSGNSVNGYLKAKFFLKVTFTAKKMAHVQEMIWFEDEMGRRTRPHSHGEGLSGTYVDLQSGGLSLTINKKPSAKNWSYGQIVMTGEILNSDRKTSLPDESQLLESLKLKGIQVSNKGSSYQWEPISRDTIEVTWMKSNDIVIDKLGFPSLGSHSVIAVYAGNNIGDLALVARICSSGMEHAPTPPPVPRGYQTWINSPSHELVTVGEEPSQGSYECADACRNFNSDGNDGIGCNAFTMDENTCMLHAWTPNKRENSVWGGEGSQVVYHLGEKPVVKSQSNM</sequence>
<feature type="transmembrane region" description="Helical" evidence="1">
    <location>
        <begin position="12"/>
        <end position="30"/>
    </location>
</feature>
<keyword evidence="1" id="KW-0812">Transmembrane</keyword>
<evidence type="ECO:0000313" key="2">
    <source>
        <dbReference type="EMBL" id="AUF82383.1"/>
    </source>
</evidence>
<dbReference type="EMBL" id="KY322437">
    <property type="protein sequence ID" value="AUF82383.1"/>
    <property type="molecule type" value="Genomic_DNA"/>
</dbReference>
<evidence type="ECO:0000256" key="1">
    <source>
        <dbReference type="SAM" id="Phobius"/>
    </source>
</evidence>
<gene>
    <name evidence="2" type="ORF">TetV_291</name>
</gene>
<keyword evidence="1" id="KW-0472">Membrane</keyword>
<reference evidence="2" key="1">
    <citation type="journal article" date="2018" name="Virology">
        <title>A giant virus infecting green algae encodes key fermentation genes.</title>
        <authorList>
            <person name="Schvarcz C.R."/>
            <person name="Steward G.F."/>
        </authorList>
    </citation>
    <scope>NUCLEOTIDE SEQUENCE [LARGE SCALE GENOMIC DNA]</scope>
</reference>